<evidence type="ECO:0000313" key="5">
    <source>
        <dbReference type="EMBL" id="SKA90785.1"/>
    </source>
</evidence>
<dbReference type="Gene3D" id="3.30.2320.30">
    <property type="entry name" value="ATP synthase, E subunit, C-terminal"/>
    <property type="match status" value="1"/>
</dbReference>
<dbReference type="GO" id="GO:0042777">
    <property type="term" value="P:proton motive force-driven plasma membrane ATP synthesis"/>
    <property type="evidence" value="ECO:0007669"/>
    <property type="project" value="UniProtKB-UniRule"/>
</dbReference>
<gene>
    <name evidence="4" type="primary">atpE</name>
    <name evidence="5" type="ORF">SAMN05443428_110114</name>
</gene>
<dbReference type="RefSeq" id="WP_078696639.1">
    <property type="nucleotide sequence ID" value="NZ_FUYH01000010.1"/>
</dbReference>
<comment type="function">
    <text evidence="4">Produces ATP from ADP in the presence of a proton gradient across the membrane.</text>
</comment>
<comment type="similarity">
    <text evidence="1 4">Belongs to the V-ATPase E subunit family.</text>
</comment>
<protein>
    <recommendedName>
        <fullName evidence="4">V-type proton ATPase subunit E</fullName>
    </recommendedName>
    <alternativeName>
        <fullName evidence="4">V-ATPase subunit E</fullName>
    </alternativeName>
</protein>
<keyword evidence="2 4" id="KW-0813">Transport</keyword>
<accession>A0A1T4XP01</accession>
<dbReference type="GO" id="GO:0046933">
    <property type="term" value="F:proton-transporting ATP synthase activity, rotational mechanism"/>
    <property type="evidence" value="ECO:0007669"/>
    <property type="project" value="UniProtKB-UniRule"/>
</dbReference>
<organism evidence="5 6">
    <name type="scientific">Caloramator quimbayensis</name>
    <dbReference type="NCBI Taxonomy" id="1147123"/>
    <lineage>
        <taxon>Bacteria</taxon>
        <taxon>Bacillati</taxon>
        <taxon>Bacillota</taxon>
        <taxon>Clostridia</taxon>
        <taxon>Eubacteriales</taxon>
        <taxon>Clostridiaceae</taxon>
        <taxon>Caloramator</taxon>
    </lineage>
</organism>
<dbReference type="GO" id="GO:0033178">
    <property type="term" value="C:proton-transporting two-sector ATPase complex, catalytic domain"/>
    <property type="evidence" value="ECO:0007669"/>
    <property type="project" value="InterPro"/>
</dbReference>
<dbReference type="GO" id="GO:0005524">
    <property type="term" value="F:ATP binding"/>
    <property type="evidence" value="ECO:0007669"/>
    <property type="project" value="UniProtKB-UniRule"/>
</dbReference>
<keyword evidence="4" id="KW-0375">Hydrogen ion transport</keyword>
<evidence type="ECO:0000256" key="4">
    <source>
        <dbReference type="HAMAP-Rule" id="MF_00311"/>
    </source>
</evidence>
<dbReference type="InterPro" id="IPR002842">
    <property type="entry name" value="ATPase_V1_Esu"/>
</dbReference>
<dbReference type="Proteomes" id="UP000190105">
    <property type="component" value="Unassembled WGS sequence"/>
</dbReference>
<keyword evidence="4" id="KW-0066">ATP synthesis</keyword>
<dbReference type="InterPro" id="IPR038495">
    <property type="entry name" value="ATPase_E_C"/>
</dbReference>
<dbReference type="STRING" id="1147123.SAMN05443428_110114"/>
<dbReference type="SUPFAM" id="SSF160527">
    <property type="entry name" value="V-type ATPase subunit E-like"/>
    <property type="match status" value="1"/>
</dbReference>
<dbReference type="GO" id="GO:0046961">
    <property type="term" value="F:proton-transporting ATPase activity, rotational mechanism"/>
    <property type="evidence" value="ECO:0007669"/>
    <property type="project" value="InterPro"/>
</dbReference>
<dbReference type="Pfam" id="PF01991">
    <property type="entry name" value="vATP-synt_E"/>
    <property type="match status" value="1"/>
</dbReference>
<evidence type="ECO:0000256" key="2">
    <source>
        <dbReference type="ARBA" id="ARBA00022448"/>
    </source>
</evidence>
<keyword evidence="6" id="KW-1185">Reference proteome</keyword>
<sequence length="200" mass="22688">MAGIDNLKNRLLEDDKKRAAEIENEAKVKADEIINGAKLKASDILEDIKQRAEKDGKERKERLIARAQLDARNSILKAKQQAIDKVFSLVIERVSSMNKTEYEDFIKKLLINNVETGEEEVIFSNNDKERINSNVIDEVNNELKRQGKNGNLKLSSDTRNILSGFILKRGGLEINCSIDSQIRAFRENLEGEIATLLFSK</sequence>
<evidence type="ECO:0000313" key="6">
    <source>
        <dbReference type="Proteomes" id="UP000190105"/>
    </source>
</evidence>
<dbReference type="OrthoDB" id="1749765at2"/>
<reference evidence="6" key="1">
    <citation type="submission" date="2017-02" db="EMBL/GenBank/DDBJ databases">
        <authorList>
            <person name="Varghese N."/>
            <person name="Submissions S."/>
        </authorList>
    </citation>
    <scope>NUCLEOTIDE SEQUENCE [LARGE SCALE GENOMIC DNA]</scope>
    <source>
        <strain evidence="6">USBA 833</strain>
    </source>
</reference>
<evidence type="ECO:0000256" key="3">
    <source>
        <dbReference type="ARBA" id="ARBA00023065"/>
    </source>
</evidence>
<dbReference type="AlphaFoldDB" id="A0A1T4XP01"/>
<evidence type="ECO:0000256" key="1">
    <source>
        <dbReference type="ARBA" id="ARBA00005901"/>
    </source>
</evidence>
<dbReference type="EMBL" id="FUYH01000010">
    <property type="protein sequence ID" value="SKA90785.1"/>
    <property type="molecule type" value="Genomic_DNA"/>
</dbReference>
<name>A0A1T4XP01_9CLOT</name>
<dbReference type="HAMAP" id="MF_00311">
    <property type="entry name" value="ATP_synth_E_arch"/>
    <property type="match status" value="1"/>
</dbReference>
<proteinExistence type="inferred from homology"/>
<keyword evidence="3 4" id="KW-0406">Ion transport</keyword>